<dbReference type="EMBL" id="JAPDDS010000001">
    <property type="protein sequence ID" value="MCW1883194.1"/>
    <property type="molecule type" value="Genomic_DNA"/>
</dbReference>
<name>A0ABT3FHZ9_9BACT</name>
<keyword evidence="4" id="KW-1185">Reference proteome</keyword>
<feature type="signal peptide" evidence="2">
    <location>
        <begin position="1"/>
        <end position="20"/>
    </location>
</feature>
<evidence type="ECO:0000313" key="3">
    <source>
        <dbReference type="EMBL" id="MCW1883194.1"/>
    </source>
</evidence>
<feature type="region of interest" description="Disordered" evidence="1">
    <location>
        <begin position="233"/>
        <end position="258"/>
    </location>
</feature>
<sequence>MSLFSAMAAAVLTAVGTLEAQTYKIGDIHPDGGIVFTVDESGTKGKVVEEKDSGTYDPAEVGAIAREKGWGVPYMKDLTLVYQNLHKQDKGNFQQALYQAVDASSAQYRKGIHFNNGKEETGIAQNNKTLVRFVRDFKPGLREKIVASGATWEGDWSWANDDSHGKNHSKLTIKSETDFVYVYMDQRHELKGKIGYAGGNPQAPLCVNLDLPNGDHLRFEWKSENELEGHFWQKGQKDGQQQNNTPETTAKMTRVASK</sequence>
<reference evidence="3 4" key="1">
    <citation type="submission" date="2022-10" db="EMBL/GenBank/DDBJ databases">
        <title>Luteolibacter flavescens strain MCCC 1K03193, whole genome shotgun sequencing project.</title>
        <authorList>
            <person name="Zhao G."/>
            <person name="Shen L."/>
        </authorList>
    </citation>
    <scope>NUCLEOTIDE SEQUENCE [LARGE SCALE GENOMIC DNA]</scope>
    <source>
        <strain evidence="3 4">MCCC 1K03193</strain>
    </source>
</reference>
<proteinExistence type="predicted"/>
<protein>
    <submittedName>
        <fullName evidence="3">Uncharacterized protein</fullName>
    </submittedName>
</protein>
<dbReference type="RefSeq" id="WP_264499157.1">
    <property type="nucleotide sequence ID" value="NZ_JAPDDS010000001.1"/>
</dbReference>
<accession>A0ABT3FHZ9</accession>
<feature type="chain" id="PRO_5045957095" evidence="2">
    <location>
        <begin position="21"/>
        <end position="258"/>
    </location>
</feature>
<evidence type="ECO:0000313" key="4">
    <source>
        <dbReference type="Proteomes" id="UP001207930"/>
    </source>
</evidence>
<keyword evidence="2" id="KW-0732">Signal</keyword>
<evidence type="ECO:0000256" key="1">
    <source>
        <dbReference type="SAM" id="MobiDB-lite"/>
    </source>
</evidence>
<evidence type="ECO:0000256" key="2">
    <source>
        <dbReference type="SAM" id="SignalP"/>
    </source>
</evidence>
<dbReference type="Proteomes" id="UP001207930">
    <property type="component" value="Unassembled WGS sequence"/>
</dbReference>
<gene>
    <name evidence="3" type="ORF">OKA04_00535</name>
</gene>
<comment type="caution">
    <text evidence="3">The sequence shown here is derived from an EMBL/GenBank/DDBJ whole genome shotgun (WGS) entry which is preliminary data.</text>
</comment>
<organism evidence="3 4">
    <name type="scientific">Luteolibacter flavescens</name>
    <dbReference type="NCBI Taxonomy" id="1859460"/>
    <lineage>
        <taxon>Bacteria</taxon>
        <taxon>Pseudomonadati</taxon>
        <taxon>Verrucomicrobiota</taxon>
        <taxon>Verrucomicrobiia</taxon>
        <taxon>Verrucomicrobiales</taxon>
        <taxon>Verrucomicrobiaceae</taxon>
        <taxon>Luteolibacter</taxon>
    </lineage>
</organism>